<dbReference type="PANTHER" id="PTHR12526:SF600">
    <property type="entry name" value="GLYCOSYL TRANSFERASE GROUP 1"/>
    <property type="match status" value="1"/>
</dbReference>
<name>A0A4R6E795_9RHOO</name>
<comment type="caution">
    <text evidence="1">The sequence shown here is derived from an EMBL/GenBank/DDBJ whole genome shotgun (WGS) entry which is preliminary data.</text>
</comment>
<dbReference type="Gene3D" id="3.40.50.2000">
    <property type="entry name" value="Glycogen Phosphorylase B"/>
    <property type="match status" value="1"/>
</dbReference>
<accession>A0A4R6E795</accession>
<dbReference type="AlphaFoldDB" id="A0A4R6E795"/>
<gene>
    <name evidence="1" type="ORF">C7389_104180</name>
</gene>
<keyword evidence="1" id="KW-0808">Transferase</keyword>
<dbReference type="EMBL" id="SNVV01000004">
    <property type="protein sequence ID" value="TDN53826.1"/>
    <property type="molecule type" value="Genomic_DNA"/>
</dbReference>
<sequence length="418" mass="45741">MIQQPLKKRILFLSPAIPSATGSGWEKRAWSHLQALSAEAEVDLVLCLLPAQRRATDPRTLQTAAALCRHVAVLPIRPSARRAAGRLPGLTLLRRLPLFPGPLYDIENDTTDSLLPPTAYDLAFCFRLRSHALLDEVGRRAGLRWLRRFVDLDDIESQVLWREFLARRGDFGLERWLLILADAASARASERDALQRADAVGVCSSVDAAKLARRRTKAAISILPNSFPALPQLPEALQDGPARLLFLGTLSFKPNEDAILYFCAEILPLLRQRCGQPFTVDVVGRGPSPQVLALAQLPEVTVTAGVERVEPCYEAADVVLVPIRYGGGTRIKILEALALGRAVVSTTIGAEGLDLRPGVDLLIADTPADFAEACIRLLKDEPLRARIAASGRARFLETYEAGQVQKNMMKALSSLMAQ</sequence>
<dbReference type="SUPFAM" id="SSF53756">
    <property type="entry name" value="UDP-Glycosyltransferase/glycogen phosphorylase"/>
    <property type="match status" value="1"/>
</dbReference>
<protein>
    <submittedName>
        <fullName evidence="1">Glycosyltransferase involved in cell wall biosynthesis</fullName>
    </submittedName>
</protein>
<evidence type="ECO:0000313" key="2">
    <source>
        <dbReference type="Proteomes" id="UP000295129"/>
    </source>
</evidence>
<dbReference type="GO" id="GO:0016757">
    <property type="term" value="F:glycosyltransferase activity"/>
    <property type="evidence" value="ECO:0007669"/>
    <property type="project" value="TreeGrafter"/>
</dbReference>
<dbReference type="PANTHER" id="PTHR12526">
    <property type="entry name" value="GLYCOSYLTRANSFERASE"/>
    <property type="match status" value="1"/>
</dbReference>
<evidence type="ECO:0000313" key="1">
    <source>
        <dbReference type="EMBL" id="TDN53826.1"/>
    </source>
</evidence>
<reference evidence="1 2" key="1">
    <citation type="submission" date="2019-03" db="EMBL/GenBank/DDBJ databases">
        <title>Genomic Encyclopedia of Type Strains, Phase IV (KMG-IV): sequencing the most valuable type-strain genomes for metagenomic binning, comparative biology and taxonomic classification.</title>
        <authorList>
            <person name="Goeker M."/>
        </authorList>
    </citation>
    <scope>NUCLEOTIDE SEQUENCE [LARGE SCALE GENOMIC DNA]</scope>
    <source>
        <strain evidence="1 2">DSM 12121</strain>
    </source>
</reference>
<dbReference type="RefSeq" id="WP_162851689.1">
    <property type="nucleotide sequence ID" value="NZ_SNVV01000004.1"/>
</dbReference>
<dbReference type="CDD" id="cd03801">
    <property type="entry name" value="GT4_PimA-like"/>
    <property type="match status" value="1"/>
</dbReference>
<proteinExistence type="predicted"/>
<keyword evidence="2" id="KW-1185">Reference proteome</keyword>
<dbReference type="Proteomes" id="UP000295129">
    <property type="component" value="Unassembled WGS sequence"/>
</dbReference>
<organism evidence="1 2">
    <name type="scientific">Azoarcus indigens</name>
    <dbReference type="NCBI Taxonomy" id="29545"/>
    <lineage>
        <taxon>Bacteria</taxon>
        <taxon>Pseudomonadati</taxon>
        <taxon>Pseudomonadota</taxon>
        <taxon>Betaproteobacteria</taxon>
        <taxon>Rhodocyclales</taxon>
        <taxon>Zoogloeaceae</taxon>
        <taxon>Azoarcus</taxon>
    </lineage>
</organism>
<dbReference type="Pfam" id="PF13692">
    <property type="entry name" value="Glyco_trans_1_4"/>
    <property type="match status" value="1"/>
</dbReference>